<feature type="transmembrane region" description="Helical" evidence="1">
    <location>
        <begin position="212"/>
        <end position="235"/>
    </location>
</feature>
<keyword evidence="3" id="KW-1185">Reference proteome</keyword>
<evidence type="ECO:0000256" key="1">
    <source>
        <dbReference type="SAM" id="Phobius"/>
    </source>
</evidence>
<protein>
    <recommendedName>
        <fullName evidence="4">Yip1 domain-containing protein</fullName>
    </recommendedName>
</protein>
<evidence type="ECO:0000313" key="3">
    <source>
        <dbReference type="Proteomes" id="UP001500191"/>
    </source>
</evidence>
<keyword evidence="1" id="KW-1133">Transmembrane helix</keyword>
<keyword evidence="1" id="KW-0472">Membrane</keyword>
<accession>A0ABN1CEX2</accession>
<dbReference type="EMBL" id="BAAADB010000029">
    <property type="protein sequence ID" value="GAA0517804.1"/>
    <property type="molecule type" value="Genomic_DNA"/>
</dbReference>
<feature type="transmembrane region" description="Helical" evidence="1">
    <location>
        <begin position="155"/>
        <end position="176"/>
    </location>
</feature>
<feature type="transmembrane region" description="Helical" evidence="1">
    <location>
        <begin position="247"/>
        <end position="269"/>
    </location>
</feature>
<gene>
    <name evidence="2" type="ORF">GCM10008937_26650</name>
</gene>
<dbReference type="Proteomes" id="UP001500191">
    <property type="component" value="Unassembled WGS sequence"/>
</dbReference>
<feature type="transmembrane region" description="Helical" evidence="1">
    <location>
        <begin position="78"/>
        <end position="99"/>
    </location>
</feature>
<comment type="caution">
    <text evidence="2">The sequence shown here is derived from an EMBL/GenBank/DDBJ whole genome shotgun (WGS) entry which is preliminary data.</text>
</comment>
<sequence>MNFRIVGETNGSPYEEGRAGVTAVVGATMAGFMARPDARPSRARPTAVPSDPAAPLPTEFLTGPRVFARRLAPTDPVAWRYLGVVALSAALSGVAYAALVRPSVTLAAGLAGGASPLLVHVTNAIGGAFLAMFTFVLMWLLGWLGAGRPGRAAEVYGASFALLPPLYLLVTVVALLTPRDAWMPAAGALAQAGSDNQAVQRLALAGLARTPAAFLLLAVTMLGTAAQCALSFPAFRELTGRPGRALLGALLPLLPALAVGFIALAPLLFQR</sequence>
<evidence type="ECO:0008006" key="4">
    <source>
        <dbReference type="Google" id="ProtNLM"/>
    </source>
</evidence>
<name>A0ABN1CEX2_9DEIO</name>
<proteinExistence type="predicted"/>
<reference evidence="2 3" key="1">
    <citation type="journal article" date="2019" name="Int. J. Syst. Evol. Microbiol.">
        <title>The Global Catalogue of Microorganisms (GCM) 10K type strain sequencing project: providing services to taxonomists for standard genome sequencing and annotation.</title>
        <authorList>
            <consortium name="The Broad Institute Genomics Platform"/>
            <consortium name="The Broad Institute Genome Sequencing Center for Infectious Disease"/>
            <person name="Wu L."/>
            <person name="Ma J."/>
        </authorList>
    </citation>
    <scope>NUCLEOTIDE SEQUENCE [LARGE SCALE GENOMIC DNA]</scope>
    <source>
        <strain evidence="2 3">JCM 14368</strain>
    </source>
</reference>
<keyword evidence="1" id="KW-0812">Transmembrane</keyword>
<organism evidence="2 3">
    <name type="scientific">Deinococcus depolymerans</name>
    <dbReference type="NCBI Taxonomy" id="392408"/>
    <lineage>
        <taxon>Bacteria</taxon>
        <taxon>Thermotogati</taxon>
        <taxon>Deinococcota</taxon>
        <taxon>Deinococci</taxon>
        <taxon>Deinococcales</taxon>
        <taxon>Deinococcaceae</taxon>
        <taxon>Deinococcus</taxon>
    </lineage>
</organism>
<feature type="transmembrane region" description="Helical" evidence="1">
    <location>
        <begin position="119"/>
        <end position="143"/>
    </location>
</feature>
<evidence type="ECO:0000313" key="2">
    <source>
        <dbReference type="EMBL" id="GAA0517804.1"/>
    </source>
</evidence>